<dbReference type="EMBL" id="CAADIE010000001">
    <property type="protein sequence ID" value="VFR32524.1"/>
    <property type="molecule type" value="Genomic_DNA"/>
</dbReference>
<accession>A0A484Q274</accession>
<evidence type="ECO:0000313" key="3">
    <source>
        <dbReference type="EMBL" id="VFR32524.1"/>
    </source>
</evidence>
<proteinExistence type="predicted"/>
<protein>
    <recommendedName>
        <fullName evidence="5">Phage protein</fullName>
    </recommendedName>
</protein>
<dbReference type="InterPro" id="IPR016913">
    <property type="entry name" value="UCP029215"/>
</dbReference>
<evidence type="ECO:0000256" key="2">
    <source>
        <dbReference type="SAM" id="MobiDB-lite"/>
    </source>
</evidence>
<evidence type="ECO:0000256" key="1">
    <source>
        <dbReference type="SAM" id="Coils"/>
    </source>
</evidence>
<evidence type="ECO:0000313" key="4">
    <source>
        <dbReference type="EMBL" id="VFR39303.1"/>
    </source>
</evidence>
<evidence type="ECO:0008006" key="5">
    <source>
        <dbReference type="Google" id="ProtNLM"/>
    </source>
</evidence>
<keyword evidence="1" id="KW-0175">Coiled coil</keyword>
<feature type="coiled-coil region" evidence="1">
    <location>
        <begin position="251"/>
        <end position="278"/>
    </location>
</feature>
<reference evidence="3" key="1">
    <citation type="submission" date="2019-03" db="EMBL/GenBank/DDBJ databases">
        <authorList>
            <person name="Danneels B."/>
        </authorList>
    </citation>
    <scope>NUCLEOTIDE SEQUENCE</scope>
</reference>
<dbReference type="AlphaFoldDB" id="A0A484Q274"/>
<sequence length="417" mass="44937">MSKRQTDINGFLLVRDNPISKVGVFPYLGREIGAPELDRVYHVYRPEEELSRPETVASFNLLPFIDDHEFLGKDGTAAEKKGVQGTTGEAATFDYPYLRNSIRVYSEFMKSLIDDGKIELSPSYRCEYDFTPGSFDGQKYDAIQRNIRGNHLALVKEGRTGPDVAVQDHLTITYDSAEFIKMEFTPEQLEQIRALIEQVLASKAPAVSDDDPEKKPGTDAEPLPAPGAVTTEEKDAVEATAEAAEQASGAVEAAAAAVEEVQAALEEVETAAEEVKAAPTADGMAKLKKAMDKLGAAKNKVAKKAADSQVMGMLGTLQEQVKANDASAVVRQIAARDALVKRVTPHVGVFDSALMVSEQDVAKYAVKKLGLKAADGAALAVLDGYLQAAKSDADKIVSDAKTVRAEDTAAKLWSDKK</sequence>
<dbReference type="EMBL" id="CAADIH010000009">
    <property type="protein sequence ID" value="VFR39303.1"/>
    <property type="molecule type" value="Genomic_DNA"/>
</dbReference>
<feature type="region of interest" description="Disordered" evidence="2">
    <location>
        <begin position="203"/>
        <end position="242"/>
    </location>
</feature>
<name>A0A484Q274_9ZZZZ</name>
<organism evidence="3">
    <name type="scientific">plant metagenome</name>
    <dbReference type="NCBI Taxonomy" id="1297885"/>
    <lineage>
        <taxon>unclassified sequences</taxon>
        <taxon>metagenomes</taxon>
        <taxon>organismal metagenomes</taxon>
    </lineage>
</organism>
<gene>
    <name evidence="3" type="ORF">BER1_1120</name>
    <name evidence="4" type="ORF">BER2_4585</name>
</gene>
<dbReference type="Pfam" id="PF09979">
    <property type="entry name" value="DUF2213"/>
    <property type="match status" value="1"/>
</dbReference>